<name>A0ABV8KP52_9ACTN</name>
<comment type="caution">
    <text evidence="1">The sequence shown here is derived from an EMBL/GenBank/DDBJ whole genome shotgun (WGS) entry which is preliminary data.</text>
</comment>
<dbReference type="EMBL" id="JBHSBN010000011">
    <property type="protein sequence ID" value="MFC4107804.1"/>
    <property type="molecule type" value="Genomic_DNA"/>
</dbReference>
<proteinExistence type="predicted"/>
<evidence type="ECO:0000313" key="1">
    <source>
        <dbReference type="EMBL" id="MFC4107804.1"/>
    </source>
</evidence>
<reference evidence="2" key="1">
    <citation type="journal article" date="2019" name="Int. J. Syst. Evol. Microbiol.">
        <title>The Global Catalogue of Microorganisms (GCM) 10K type strain sequencing project: providing services to taxonomists for standard genome sequencing and annotation.</title>
        <authorList>
            <consortium name="The Broad Institute Genomics Platform"/>
            <consortium name="The Broad Institute Genome Sequencing Center for Infectious Disease"/>
            <person name="Wu L."/>
            <person name="Ma J."/>
        </authorList>
    </citation>
    <scope>NUCLEOTIDE SEQUENCE [LARGE SCALE GENOMIC DNA]</scope>
    <source>
        <strain evidence="2">2902at01</strain>
    </source>
</reference>
<dbReference type="Proteomes" id="UP001595868">
    <property type="component" value="Unassembled WGS sequence"/>
</dbReference>
<sequence length="70" mass="8374">MSRRRGRIWRCRQDGKYAFSNWRLARQALSRLTEPGFVYWCRQGGGYHVTREDQAEYDRRRAARLPGQVA</sequence>
<gene>
    <name evidence="1" type="ORF">ACFOX0_17965</name>
</gene>
<evidence type="ECO:0000313" key="2">
    <source>
        <dbReference type="Proteomes" id="UP001595868"/>
    </source>
</evidence>
<dbReference type="RefSeq" id="WP_377547199.1">
    <property type="nucleotide sequence ID" value="NZ_JBHSBN010000011.1"/>
</dbReference>
<accession>A0ABV8KP52</accession>
<keyword evidence="2" id="KW-1185">Reference proteome</keyword>
<protein>
    <submittedName>
        <fullName evidence="1">Uncharacterized protein</fullName>
    </submittedName>
</protein>
<organism evidence="1 2">
    <name type="scientific">Micromonospora zhanjiangensis</name>
    <dbReference type="NCBI Taxonomy" id="1522057"/>
    <lineage>
        <taxon>Bacteria</taxon>
        <taxon>Bacillati</taxon>
        <taxon>Actinomycetota</taxon>
        <taxon>Actinomycetes</taxon>
        <taxon>Micromonosporales</taxon>
        <taxon>Micromonosporaceae</taxon>
        <taxon>Micromonospora</taxon>
    </lineage>
</organism>